<keyword evidence="3" id="KW-0597">Phosphoprotein</keyword>
<dbReference type="InterPro" id="IPR036890">
    <property type="entry name" value="HATPase_C_sf"/>
</dbReference>
<feature type="domain" description="HAMP" evidence="8">
    <location>
        <begin position="305"/>
        <end position="357"/>
    </location>
</feature>
<dbReference type="InterPro" id="IPR003594">
    <property type="entry name" value="HATPase_dom"/>
</dbReference>
<dbReference type="AlphaFoldDB" id="A0A162MFW4"/>
<dbReference type="RefSeq" id="WP_068651023.1">
    <property type="nucleotide sequence ID" value="NZ_CP043611.1"/>
</dbReference>
<dbReference type="PANTHER" id="PTHR34220">
    <property type="entry name" value="SENSOR HISTIDINE KINASE YPDA"/>
    <property type="match status" value="1"/>
</dbReference>
<evidence type="ECO:0000313" key="10">
    <source>
        <dbReference type="Proteomes" id="UP000077355"/>
    </source>
</evidence>
<dbReference type="PANTHER" id="PTHR34220:SF7">
    <property type="entry name" value="SENSOR HISTIDINE KINASE YPDA"/>
    <property type="match status" value="1"/>
</dbReference>
<keyword evidence="4" id="KW-0808">Transferase</keyword>
<evidence type="ECO:0000313" key="9">
    <source>
        <dbReference type="EMBL" id="OAB43853.1"/>
    </source>
</evidence>
<reference evidence="9 10" key="1">
    <citation type="submission" date="2016-03" db="EMBL/GenBank/DDBJ databases">
        <title>Draft genome sequence of Paenibacillus antarcticus CECT 5836.</title>
        <authorList>
            <person name="Shin S.-K."/>
            <person name="Yi H."/>
        </authorList>
    </citation>
    <scope>NUCLEOTIDE SEQUENCE [LARGE SCALE GENOMIC DNA]</scope>
    <source>
        <strain evidence="9 10">CECT 5836</strain>
    </source>
</reference>
<evidence type="ECO:0000256" key="3">
    <source>
        <dbReference type="ARBA" id="ARBA00022553"/>
    </source>
</evidence>
<comment type="caution">
    <text evidence="9">The sequence shown here is derived from an EMBL/GenBank/DDBJ whole genome shotgun (WGS) entry which is preliminary data.</text>
</comment>
<evidence type="ECO:0000256" key="4">
    <source>
        <dbReference type="ARBA" id="ARBA00022679"/>
    </source>
</evidence>
<keyword evidence="7" id="KW-1133">Transmembrane helix</keyword>
<feature type="transmembrane region" description="Helical" evidence="7">
    <location>
        <begin position="7"/>
        <end position="28"/>
    </location>
</feature>
<dbReference type="InterPro" id="IPR010559">
    <property type="entry name" value="Sig_transdc_His_kin_internal"/>
</dbReference>
<keyword evidence="5" id="KW-0418">Kinase</keyword>
<dbReference type="Gene3D" id="3.30.565.10">
    <property type="entry name" value="Histidine kinase-like ATPase, C-terminal domain"/>
    <property type="match status" value="1"/>
</dbReference>
<dbReference type="InterPro" id="IPR003660">
    <property type="entry name" value="HAMP_dom"/>
</dbReference>
<evidence type="ECO:0000256" key="5">
    <source>
        <dbReference type="ARBA" id="ARBA00022777"/>
    </source>
</evidence>
<keyword evidence="7" id="KW-0812">Transmembrane</keyword>
<keyword evidence="6 7" id="KW-0472">Membrane</keyword>
<evidence type="ECO:0000256" key="6">
    <source>
        <dbReference type="ARBA" id="ARBA00023136"/>
    </source>
</evidence>
<comment type="subcellular location">
    <subcellularLocation>
        <location evidence="1">Cell membrane</location>
        <topology evidence="1">Multi-pass membrane protein</topology>
    </subcellularLocation>
</comment>
<sequence>MKFGRSLRFKFIVGFSIVMIPIMVFVYYNNLYAIQVVREQVSLINSNHLSQNMEQNERVLQATSRYLYRLGDTDPDIIALYFIPYGSGDYTITKQRILNKFTTDTSFYNLIDSFFLYNIREDDITIGNPDHYNDKITTIKEMMPTAIMKDGRVQNANWKIVKAGSNYGLVKITQINQDLYAGAWINMNSLNNQEKFVEMGEKGGSLMISSDGTPLSDTSLSSDQIKLVSRYLNGLDKPYQIIKDPVDKQNYLLVGRKSAVSDVISIVLLPEERILLNLSFFQMAIRWTPVVALCFLGLSLVFLRETLFKPLGTLIRGMRTATRGDLDFQLVSNYSVEFDFVIKTFNQMISQIQHLKIDIYEEKLRTGEAEYKQLQMQINPHFYLNTLNIIYSLAGLKKYDLVQKMAEHLADYFRFSIRTDRDFIHLYQEMEHIEHYLEIQKLRFPNKLLFKLSIAESFDVIQLPPLTVQPFVENAVIHGFKNRGEHFVIEVHVVSDVHNPDRFINIIIIDNGDGFPATLLEQLHSGQYIVDDWKQHIGIWNVENRLRMKFGGEANLSFMNRPDGGAVVIIRIPIELAESGGGLLYA</sequence>
<protein>
    <recommendedName>
        <fullName evidence="8">HAMP domain-containing protein</fullName>
    </recommendedName>
</protein>
<evidence type="ECO:0000259" key="8">
    <source>
        <dbReference type="PROSITE" id="PS50885"/>
    </source>
</evidence>
<dbReference type="GO" id="GO:0005886">
    <property type="term" value="C:plasma membrane"/>
    <property type="evidence" value="ECO:0007669"/>
    <property type="project" value="UniProtKB-SubCell"/>
</dbReference>
<dbReference type="SUPFAM" id="SSF55874">
    <property type="entry name" value="ATPase domain of HSP90 chaperone/DNA topoisomerase II/histidine kinase"/>
    <property type="match status" value="1"/>
</dbReference>
<evidence type="ECO:0000256" key="1">
    <source>
        <dbReference type="ARBA" id="ARBA00004651"/>
    </source>
</evidence>
<dbReference type="Proteomes" id="UP000077355">
    <property type="component" value="Unassembled WGS sequence"/>
</dbReference>
<dbReference type="PROSITE" id="PS50885">
    <property type="entry name" value="HAMP"/>
    <property type="match status" value="1"/>
</dbReference>
<gene>
    <name evidence="9" type="ORF">PBAT_16640</name>
</gene>
<organism evidence="9 10">
    <name type="scientific">Paenibacillus antarcticus</name>
    <dbReference type="NCBI Taxonomy" id="253703"/>
    <lineage>
        <taxon>Bacteria</taxon>
        <taxon>Bacillati</taxon>
        <taxon>Bacillota</taxon>
        <taxon>Bacilli</taxon>
        <taxon>Bacillales</taxon>
        <taxon>Paenibacillaceae</taxon>
        <taxon>Paenibacillus</taxon>
    </lineage>
</organism>
<accession>A0A162MFW4</accession>
<keyword evidence="10" id="KW-1185">Reference proteome</keyword>
<dbReference type="Gene3D" id="6.10.340.10">
    <property type="match status" value="1"/>
</dbReference>
<keyword evidence="2" id="KW-1003">Cell membrane</keyword>
<dbReference type="GO" id="GO:0000155">
    <property type="term" value="F:phosphorelay sensor kinase activity"/>
    <property type="evidence" value="ECO:0007669"/>
    <property type="project" value="InterPro"/>
</dbReference>
<name>A0A162MFW4_9BACL</name>
<evidence type="ECO:0000256" key="2">
    <source>
        <dbReference type="ARBA" id="ARBA00022475"/>
    </source>
</evidence>
<dbReference type="EMBL" id="LVJI01000024">
    <property type="protein sequence ID" value="OAB43853.1"/>
    <property type="molecule type" value="Genomic_DNA"/>
</dbReference>
<evidence type="ECO:0000256" key="7">
    <source>
        <dbReference type="SAM" id="Phobius"/>
    </source>
</evidence>
<dbReference type="Pfam" id="PF02518">
    <property type="entry name" value="HATPase_c"/>
    <property type="match status" value="1"/>
</dbReference>
<proteinExistence type="predicted"/>
<dbReference type="InterPro" id="IPR050640">
    <property type="entry name" value="Bact_2-comp_sensor_kinase"/>
</dbReference>
<dbReference type="Pfam" id="PF06580">
    <property type="entry name" value="His_kinase"/>
    <property type="match status" value="1"/>
</dbReference>